<dbReference type="SUPFAM" id="SSF57667">
    <property type="entry name" value="beta-beta-alpha zinc fingers"/>
    <property type="match status" value="2"/>
</dbReference>
<dbReference type="PANTHER" id="PTHR37371:SF1">
    <property type="entry name" value="KINESIN-LIKE PROTEIN"/>
    <property type="match status" value="1"/>
</dbReference>
<organism evidence="7">
    <name type="scientific">Oryza nivara</name>
    <name type="common">Indian wild rice</name>
    <name type="synonym">Oryza sativa f. spontanea</name>
    <dbReference type="NCBI Taxonomy" id="4536"/>
    <lineage>
        <taxon>Eukaryota</taxon>
        <taxon>Viridiplantae</taxon>
        <taxon>Streptophyta</taxon>
        <taxon>Embryophyta</taxon>
        <taxon>Tracheophyta</taxon>
        <taxon>Spermatophyta</taxon>
        <taxon>Magnoliopsida</taxon>
        <taxon>Liliopsida</taxon>
        <taxon>Poales</taxon>
        <taxon>Poaceae</taxon>
        <taxon>BOP clade</taxon>
        <taxon>Oryzoideae</taxon>
        <taxon>Oryzeae</taxon>
        <taxon>Oryzinae</taxon>
        <taxon>Oryza</taxon>
    </lineage>
</organism>
<dbReference type="eggNOG" id="KOG1121">
    <property type="taxonomic scope" value="Eukaryota"/>
</dbReference>
<keyword evidence="2 4" id="KW-0863">Zinc-finger</keyword>
<dbReference type="InterPro" id="IPR012337">
    <property type="entry name" value="RNaseH-like_sf"/>
</dbReference>
<dbReference type="PROSITE" id="PS50808">
    <property type="entry name" value="ZF_BED"/>
    <property type="match status" value="1"/>
</dbReference>
<dbReference type="OMA" id="NRRIWYK"/>
<dbReference type="InterPro" id="IPR025525">
    <property type="entry name" value="hAT-like_transposase_RNase-H"/>
</dbReference>
<dbReference type="STRING" id="4536.A0A0E0I7V4"/>
<dbReference type="InterPro" id="IPR003656">
    <property type="entry name" value="Znf_BED"/>
</dbReference>
<proteinExistence type="predicted"/>
<dbReference type="SMART" id="SM00614">
    <property type="entry name" value="ZnF_BED"/>
    <property type="match status" value="2"/>
</dbReference>
<evidence type="ECO:0000256" key="3">
    <source>
        <dbReference type="ARBA" id="ARBA00022833"/>
    </source>
</evidence>
<feature type="compositionally biased region" description="Basic residues" evidence="5">
    <location>
        <begin position="13"/>
        <end position="29"/>
    </location>
</feature>
<reference evidence="7" key="2">
    <citation type="submission" date="2018-04" db="EMBL/GenBank/DDBJ databases">
        <title>OnivRS2 (Oryza nivara Reference Sequence Version 2).</title>
        <authorList>
            <person name="Zhang J."/>
            <person name="Kudrna D."/>
            <person name="Lee S."/>
            <person name="Talag J."/>
            <person name="Rajasekar S."/>
            <person name="Welchert J."/>
            <person name="Hsing Y.-I."/>
            <person name="Wing R.A."/>
        </authorList>
    </citation>
    <scope>NUCLEOTIDE SEQUENCE [LARGE SCALE GENOMIC DNA]</scope>
    <source>
        <strain evidence="7">SL10</strain>
    </source>
</reference>
<evidence type="ECO:0000256" key="1">
    <source>
        <dbReference type="ARBA" id="ARBA00022723"/>
    </source>
</evidence>
<evidence type="ECO:0000256" key="5">
    <source>
        <dbReference type="SAM" id="MobiDB-lite"/>
    </source>
</evidence>
<evidence type="ECO:0000256" key="4">
    <source>
        <dbReference type="PROSITE-ProRule" id="PRU00027"/>
    </source>
</evidence>
<evidence type="ECO:0000313" key="8">
    <source>
        <dbReference type="Proteomes" id="UP000006591"/>
    </source>
</evidence>
<feature type="compositionally biased region" description="Low complexity" evidence="5">
    <location>
        <begin position="31"/>
        <end position="83"/>
    </location>
</feature>
<keyword evidence="8" id="KW-1185">Reference proteome</keyword>
<evidence type="ECO:0000259" key="6">
    <source>
        <dbReference type="PROSITE" id="PS50808"/>
    </source>
</evidence>
<reference evidence="7" key="1">
    <citation type="submission" date="2015-04" db="UniProtKB">
        <authorList>
            <consortium name="EnsemblPlants"/>
        </authorList>
    </citation>
    <scope>IDENTIFICATION</scope>
    <source>
        <strain evidence="7">SL10</strain>
    </source>
</reference>
<dbReference type="AlphaFoldDB" id="A0A0E0I7V4"/>
<dbReference type="GO" id="GO:0008270">
    <property type="term" value="F:zinc ion binding"/>
    <property type="evidence" value="ECO:0007669"/>
    <property type="project" value="UniProtKB-KW"/>
</dbReference>
<feature type="compositionally biased region" description="Low complexity" evidence="5">
    <location>
        <begin position="406"/>
        <end position="416"/>
    </location>
</feature>
<sequence>MRKARATAAASKPKPRATARAKPKPKPKTKPSPASFLSGGSSPASGDAADDLSFLSPSSPVVKPKPRSPLAAPASSPISPYASPASASVSVSTVADLRILAASHLDSLKRRLDALHGDSARDLEASHSRISKRFKTQSCLQLADEAEKEHRKMADKISEHAEAVKASYKKFVAEVQASTSRVCKVTIPEMAKSADRAIDGLRSRYNIPATAAYRYSGLAVMDPMDDHDSDELPSGVASDEAHVAFRARTKKRSKVWDEYKPIYVNGVVQSAECRYCHILMSCKGSDGHSNGTSHLWRHQKICRAKEDLDLAQLHDTGFPYVMNDINPVDQIHPDSLDDIKLASHSDNSRFRSKVWEEFMPVYVEGRIQGAECLHCHKRLSADKGRSHLNRHTQTCPARGETGINHKSPFSPSSAPSFKSGAFPSEELLSAEDYKVVESICKILRAFYRAIEVISGPVCPTANVYFNELWKVRTTLQEEASTDHTEVASMVREMQEAFHEYWENSYLWLSIPIVLDPRFKITFIEFRLKRAFGAEAAKYVAAVREIIRELFHEYCGPVDKGVHTSNNEARDVEMDGFDIGMSGPKVENGEQNRRIWYKRTYGSDQTMDKAE</sequence>
<evidence type="ECO:0000313" key="7">
    <source>
        <dbReference type="EnsemblPlants" id="ONIVA08G04740.1"/>
    </source>
</evidence>
<dbReference type="PANTHER" id="PTHR37371">
    <property type="entry name" value="OS08G0180400 PROTEIN"/>
    <property type="match status" value="1"/>
</dbReference>
<dbReference type="InterPro" id="IPR036236">
    <property type="entry name" value="Znf_C2H2_sf"/>
</dbReference>
<keyword evidence="3" id="KW-0862">Zinc</keyword>
<dbReference type="EnsemblPlants" id="ONIVA08G04740.1">
    <property type="protein sequence ID" value="ONIVA08G04740.1"/>
    <property type="gene ID" value="ONIVA08G04740"/>
</dbReference>
<feature type="domain" description="BED-type" evidence="6">
    <location>
        <begin position="250"/>
        <end position="321"/>
    </location>
</feature>
<dbReference type="Pfam" id="PF14372">
    <property type="entry name" value="hAT-like_RNase-H"/>
    <property type="match status" value="1"/>
</dbReference>
<dbReference type="HOGENOM" id="CLU_469627_0_0_1"/>
<protein>
    <recommendedName>
        <fullName evidence="6">BED-type domain-containing protein</fullName>
    </recommendedName>
</protein>
<feature type="region of interest" description="Disordered" evidence="5">
    <location>
        <begin position="387"/>
        <end position="416"/>
    </location>
</feature>
<dbReference type="Gramene" id="ONIVA08G04740.1">
    <property type="protein sequence ID" value="ONIVA08G04740.1"/>
    <property type="gene ID" value="ONIVA08G04740"/>
</dbReference>
<dbReference type="GO" id="GO:0003677">
    <property type="term" value="F:DNA binding"/>
    <property type="evidence" value="ECO:0007669"/>
    <property type="project" value="InterPro"/>
</dbReference>
<feature type="region of interest" description="Disordered" evidence="5">
    <location>
        <begin position="1"/>
        <end position="83"/>
    </location>
</feature>
<accession>A0A0E0I7V4</accession>
<keyword evidence="1" id="KW-0479">Metal-binding</keyword>
<evidence type="ECO:0000256" key="2">
    <source>
        <dbReference type="ARBA" id="ARBA00022771"/>
    </source>
</evidence>
<name>A0A0E0I7V4_ORYNI</name>
<dbReference type="Proteomes" id="UP000006591">
    <property type="component" value="Chromosome 8"/>
</dbReference>
<feature type="compositionally biased region" description="Low complexity" evidence="5">
    <location>
        <begin position="1"/>
        <end position="12"/>
    </location>
</feature>
<dbReference type="SUPFAM" id="SSF53098">
    <property type="entry name" value="Ribonuclease H-like"/>
    <property type="match status" value="1"/>
</dbReference>